<keyword evidence="2" id="KW-0472">Membrane</keyword>
<feature type="region of interest" description="Disordered" evidence="1">
    <location>
        <begin position="211"/>
        <end position="270"/>
    </location>
</feature>
<comment type="caution">
    <text evidence="4">The sequence shown here is derived from an EMBL/GenBank/DDBJ whole genome shotgun (WGS) entry which is preliminary data.</text>
</comment>
<feature type="region of interest" description="Disordered" evidence="1">
    <location>
        <begin position="392"/>
        <end position="429"/>
    </location>
</feature>
<feature type="transmembrane region" description="Helical" evidence="2">
    <location>
        <begin position="719"/>
        <end position="737"/>
    </location>
</feature>
<evidence type="ECO:0000256" key="3">
    <source>
        <dbReference type="SAM" id="SignalP"/>
    </source>
</evidence>
<evidence type="ECO:0000256" key="2">
    <source>
        <dbReference type="SAM" id="Phobius"/>
    </source>
</evidence>
<feature type="region of interest" description="Disordered" evidence="1">
    <location>
        <begin position="744"/>
        <end position="804"/>
    </location>
</feature>
<keyword evidence="5" id="KW-1185">Reference proteome</keyword>
<feature type="compositionally biased region" description="Low complexity" evidence="1">
    <location>
        <begin position="418"/>
        <end position="429"/>
    </location>
</feature>
<proteinExistence type="predicted"/>
<dbReference type="Proteomes" id="UP000642125">
    <property type="component" value="Unassembled WGS sequence"/>
</dbReference>
<evidence type="ECO:0008006" key="6">
    <source>
        <dbReference type="Google" id="ProtNLM"/>
    </source>
</evidence>
<dbReference type="InterPro" id="IPR046112">
    <property type="entry name" value="DUF6049"/>
</dbReference>
<accession>A0A919U456</accession>
<dbReference type="EMBL" id="BONO01000001">
    <property type="protein sequence ID" value="GIG34779.1"/>
    <property type="molecule type" value="Genomic_DNA"/>
</dbReference>
<evidence type="ECO:0000313" key="5">
    <source>
        <dbReference type="Proteomes" id="UP000642125"/>
    </source>
</evidence>
<dbReference type="Pfam" id="PF19516">
    <property type="entry name" value="DUF6049"/>
    <property type="match status" value="1"/>
</dbReference>
<protein>
    <recommendedName>
        <fullName evidence="6">CARDB domain-containing protein</fullName>
    </recommendedName>
</protein>
<sequence length="804" mass="80817">MRLRGTAGRARAVAAAVLAACVVALPGVPALGAPAAATAPAPARVAATTAPAAPSTDDLPVSVAVTAVSPQVLQPGQDLTVTATLRNDGEEVVEQPRASVRIYRYRMSTREQVASWAEAGDSSPIGDVAATVALDAPLAPGATATVTVTVPAADVGLLRTEDAWGPRGVTLDVGDGRTRVGVDRTYLLWDSAEEVPTAHVGVLSSVVGPATDPATSGAAAGDDEEAADGGPAPTGTPAPTPTGSPAATGQQEEQDDVAAEEQDGAAAAEEDERLTALTASGGRLTKLLQATADHPFVSWAVDPALVDQAATGSRAAQTWLTGLTEAADGREVLRLPWADPDLAAIAHAGSADSAADLLALARGVASQHGGALWQDAAPVLWAADDVPDQVTADRAAHSDPGTPWVVGPDALPADDSEVPSSPTSVSTPSGALATLAPDATLSGLLADPAASQPGVTPATAAQRVLAESAVIARSDDAATTYVLATTPRDWQPTTAVAQAQLDALAGADWVETATVADMLAAEAAGEADGDGAAREALPASQRGDAELTPAWVNALAAQWRSAEEFAAVVDDPAALLAGLDADLVAPLAVAWRDDVDGRAAAINVAIAESQARQSGLSVVLNEQLTVISSSAQISVAVRNDLDQAARVRVELRPQKGCLDTTRSPVTEVAPDADTTVQLTLRASANCDVTVEVSLVSETGRQLATPQEFSARVAPTIESVGGIVVGVLLALVLAFGIWRTVRRGQTARRGARVVPDPAPGDPDPPASGEPAGGDPDGGTPPADGPPASAAPAGGPGTSPGRQDPR</sequence>
<gene>
    <name evidence="4" type="ORF">Cpa01nite_01600</name>
</gene>
<evidence type="ECO:0000313" key="4">
    <source>
        <dbReference type="EMBL" id="GIG34779.1"/>
    </source>
</evidence>
<keyword evidence="3" id="KW-0732">Signal</keyword>
<dbReference type="Gene3D" id="2.60.40.10">
    <property type="entry name" value="Immunoglobulins"/>
    <property type="match status" value="1"/>
</dbReference>
<reference evidence="4" key="1">
    <citation type="submission" date="2021-01" db="EMBL/GenBank/DDBJ databases">
        <title>Whole genome shotgun sequence of Cellulomonas pakistanensis NBRC 110800.</title>
        <authorList>
            <person name="Komaki H."/>
            <person name="Tamura T."/>
        </authorList>
    </citation>
    <scope>NUCLEOTIDE SEQUENCE</scope>
    <source>
        <strain evidence="4">NBRC 110800</strain>
    </source>
</reference>
<dbReference type="RefSeq" id="WP_203666822.1">
    <property type="nucleotide sequence ID" value="NZ_BONO01000001.1"/>
</dbReference>
<keyword evidence="2" id="KW-0812">Transmembrane</keyword>
<feature type="compositionally biased region" description="Pro residues" evidence="1">
    <location>
        <begin position="755"/>
        <end position="766"/>
    </location>
</feature>
<feature type="compositionally biased region" description="Low complexity" evidence="1">
    <location>
        <begin position="776"/>
        <end position="791"/>
    </location>
</feature>
<dbReference type="GO" id="GO:0005975">
    <property type="term" value="P:carbohydrate metabolic process"/>
    <property type="evidence" value="ECO:0007669"/>
    <property type="project" value="UniProtKB-ARBA"/>
</dbReference>
<feature type="signal peptide" evidence="3">
    <location>
        <begin position="1"/>
        <end position="32"/>
    </location>
</feature>
<feature type="chain" id="PRO_5037794839" description="CARDB domain-containing protein" evidence="3">
    <location>
        <begin position="33"/>
        <end position="804"/>
    </location>
</feature>
<name>A0A919U456_9CELL</name>
<feature type="compositionally biased region" description="Acidic residues" evidence="1">
    <location>
        <begin position="252"/>
        <end position="270"/>
    </location>
</feature>
<dbReference type="AlphaFoldDB" id="A0A919U456"/>
<organism evidence="4 5">
    <name type="scientific">Cellulomonas pakistanensis</name>
    <dbReference type="NCBI Taxonomy" id="992287"/>
    <lineage>
        <taxon>Bacteria</taxon>
        <taxon>Bacillati</taxon>
        <taxon>Actinomycetota</taxon>
        <taxon>Actinomycetes</taxon>
        <taxon>Micrococcales</taxon>
        <taxon>Cellulomonadaceae</taxon>
        <taxon>Cellulomonas</taxon>
    </lineage>
</organism>
<keyword evidence="2" id="KW-1133">Transmembrane helix</keyword>
<dbReference type="InterPro" id="IPR013783">
    <property type="entry name" value="Ig-like_fold"/>
</dbReference>
<evidence type="ECO:0000256" key="1">
    <source>
        <dbReference type="SAM" id="MobiDB-lite"/>
    </source>
</evidence>